<dbReference type="Proteomes" id="UP001596391">
    <property type="component" value="Unassembled WGS sequence"/>
</dbReference>
<name>A0ABW1Z9T9_9BACT</name>
<evidence type="ECO:0000313" key="2">
    <source>
        <dbReference type="EMBL" id="MFC6645200.1"/>
    </source>
</evidence>
<accession>A0ABW1Z9T9</accession>
<sequence length="244" mass="27209">MRWLLVLVLLIAVAPLRGQECPVAHSDGPLTNSISRELKGELTFHNDIRGWFELKLDHKVCGEDVIQLLPKFSDAEVAARRQLQRMQRLRGCRVTTKGVLGITGTGYFSAELYQQVASIEPVGECKLQSVFPDYSHAKPSKGIRSYVVSMRFHYGADEPVHAQIESHGRKLTPWQAYASYMLTGGFAFYAYCADGFHATSFEGTPEAKPWDIDGYIAMDPEAAAEKHVTHISLRYTCVVGKADD</sequence>
<proteinExistence type="predicted"/>
<gene>
    <name evidence="2" type="ORF">ACFQBQ_06275</name>
</gene>
<keyword evidence="3" id="KW-1185">Reference proteome</keyword>
<reference evidence="3" key="1">
    <citation type="journal article" date="2019" name="Int. J. Syst. Evol. Microbiol.">
        <title>The Global Catalogue of Microorganisms (GCM) 10K type strain sequencing project: providing services to taxonomists for standard genome sequencing and annotation.</title>
        <authorList>
            <consortium name="The Broad Institute Genomics Platform"/>
            <consortium name="The Broad Institute Genome Sequencing Center for Infectious Disease"/>
            <person name="Wu L."/>
            <person name="Ma J."/>
        </authorList>
    </citation>
    <scope>NUCLEOTIDE SEQUENCE [LARGE SCALE GENOMIC DNA]</scope>
    <source>
        <strain evidence="3">CGMCC 1.16026</strain>
    </source>
</reference>
<feature type="signal peptide" evidence="1">
    <location>
        <begin position="1"/>
        <end position="18"/>
    </location>
</feature>
<keyword evidence="1" id="KW-0732">Signal</keyword>
<evidence type="ECO:0000313" key="3">
    <source>
        <dbReference type="Proteomes" id="UP001596391"/>
    </source>
</evidence>
<dbReference type="RefSeq" id="WP_263371586.1">
    <property type="nucleotide sequence ID" value="NZ_JAGSYD010000003.1"/>
</dbReference>
<protein>
    <submittedName>
        <fullName evidence="2">Uncharacterized protein</fullName>
    </submittedName>
</protein>
<feature type="chain" id="PRO_5047304561" evidence="1">
    <location>
        <begin position="19"/>
        <end position="244"/>
    </location>
</feature>
<organism evidence="2 3">
    <name type="scientific">Granulicella cerasi</name>
    <dbReference type="NCBI Taxonomy" id="741063"/>
    <lineage>
        <taxon>Bacteria</taxon>
        <taxon>Pseudomonadati</taxon>
        <taxon>Acidobacteriota</taxon>
        <taxon>Terriglobia</taxon>
        <taxon>Terriglobales</taxon>
        <taxon>Acidobacteriaceae</taxon>
        <taxon>Granulicella</taxon>
    </lineage>
</organism>
<dbReference type="EMBL" id="JBHSWI010000001">
    <property type="protein sequence ID" value="MFC6645200.1"/>
    <property type="molecule type" value="Genomic_DNA"/>
</dbReference>
<evidence type="ECO:0000256" key="1">
    <source>
        <dbReference type="SAM" id="SignalP"/>
    </source>
</evidence>
<comment type="caution">
    <text evidence="2">The sequence shown here is derived from an EMBL/GenBank/DDBJ whole genome shotgun (WGS) entry which is preliminary data.</text>
</comment>